<feature type="coiled-coil region" evidence="1">
    <location>
        <begin position="85"/>
        <end position="112"/>
    </location>
</feature>
<reference evidence="2" key="1">
    <citation type="submission" date="2023-07" db="EMBL/GenBank/DDBJ databases">
        <authorList>
            <consortium name="AG Swart"/>
            <person name="Singh M."/>
            <person name="Singh A."/>
            <person name="Seah K."/>
            <person name="Emmerich C."/>
        </authorList>
    </citation>
    <scope>NUCLEOTIDE SEQUENCE</scope>
    <source>
        <strain evidence="2">DP1</strain>
    </source>
</reference>
<name>A0AAD1USK8_EUPCR</name>
<dbReference type="Proteomes" id="UP001295684">
    <property type="component" value="Unassembled WGS sequence"/>
</dbReference>
<sequence length="141" mass="16522">MRKAYQNSKSLREECSDIWNDGDLTVNEEKYEGKAAQLPNYTQQFTNTLKDNKGKVKSEDLSNYVMIKEFHQQLSVKEINIQPLDGELELNLEQQEREKENLKSYLTRTKVDKTACTRRENVNFLSSLRLIPSSELLKLIY</sequence>
<dbReference type="AlphaFoldDB" id="A0AAD1USK8"/>
<keyword evidence="1" id="KW-0175">Coiled coil</keyword>
<evidence type="ECO:0000256" key="1">
    <source>
        <dbReference type="SAM" id="Coils"/>
    </source>
</evidence>
<evidence type="ECO:0000313" key="2">
    <source>
        <dbReference type="EMBL" id="CAI2370624.1"/>
    </source>
</evidence>
<gene>
    <name evidence="2" type="ORF">ECRASSUSDP1_LOCUS11941</name>
</gene>
<comment type="caution">
    <text evidence="2">The sequence shown here is derived from an EMBL/GenBank/DDBJ whole genome shotgun (WGS) entry which is preliminary data.</text>
</comment>
<keyword evidence="3" id="KW-1185">Reference proteome</keyword>
<evidence type="ECO:0000313" key="3">
    <source>
        <dbReference type="Proteomes" id="UP001295684"/>
    </source>
</evidence>
<protein>
    <submittedName>
        <fullName evidence="2">Uncharacterized protein</fullName>
    </submittedName>
</protein>
<dbReference type="EMBL" id="CAMPGE010011816">
    <property type="protein sequence ID" value="CAI2370624.1"/>
    <property type="molecule type" value="Genomic_DNA"/>
</dbReference>
<organism evidence="2 3">
    <name type="scientific">Euplotes crassus</name>
    <dbReference type="NCBI Taxonomy" id="5936"/>
    <lineage>
        <taxon>Eukaryota</taxon>
        <taxon>Sar</taxon>
        <taxon>Alveolata</taxon>
        <taxon>Ciliophora</taxon>
        <taxon>Intramacronucleata</taxon>
        <taxon>Spirotrichea</taxon>
        <taxon>Hypotrichia</taxon>
        <taxon>Euplotida</taxon>
        <taxon>Euplotidae</taxon>
        <taxon>Moneuplotes</taxon>
    </lineage>
</organism>
<accession>A0AAD1USK8</accession>
<proteinExistence type="predicted"/>